<evidence type="ECO:0000256" key="8">
    <source>
        <dbReference type="SAM" id="MobiDB-lite"/>
    </source>
</evidence>
<dbReference type="Pfam" id="PF16531">
    <property type="entry name" value="SAS-6_N"/>
    <property type="match status" value="1"/>
</dbReference>
<evidence type="ECO:0000256" key="5">
    <source>
        <dbReference type="ARBA" id="ARBA00023212"/>
    </source>
</evidence>
<dbReference type="Gene3D" id="2.170.210.20">
    <property type="entry name" value="Spindle assembly abnormal protein 6, N-terminal domain"/>
    <property type="match status" value="1"/>
</dbReference>
<feature type="domain" description="SAS-6 coiled-coil" evidence="10">
    <location>
        <begin position="147"/>
        <end position="176"/>
    </location>
</feature>
<gene>
    <name evidence="12" type="primary">LOC109486274</name>
</gene>
<dbReference type="InterPro" id="IPR032396">
    <property type="entry name" value="SAS-6_N"/>
</dbReference>
<evidence type="ECO:0000313" key="11">
    <source>
        <dbReference type="Proteomes" id="UP000515135"/>
    </source>
</evidence>
<dbReference type="CDD" id="cd10142">
    <property type="entry name" value="HD_SAS6_N"/>
    <property type="match status" value="1"/>
</dbReference>
<organism evidence="11 12">
    <name type="scientific">Branchiostoma belcheri</name>
    <name type="common">Amphioxus</name>
    <dbReference type="NCBI Taxonomy" id="7741"/>
    <lineage>
        <taxon>Eukaryota</taxon>
        <taxon>Metazoa</taxon>
        <taxon>Chordata</taxon>
        <taxon>Cephalochordata</taxon>
        <taxon>Leptocardii</taxon>
        <taxon>Amphioxiformes</taxon>
        <taxon>Branchiostomatidae</taxon>
        <taxon>Branchiostoma</taxon>
    </lineage>
</organism>
<feature type="region of interest" description="Disordered" evidence="8">
    <location>
        <begin position="547"/>
        <end position="666"/>
    </location>
</feature>
<protein>
    <recommendedName>
        <fullName evidence="2">Spindle assembly abnormal protein 6 homolog</fullName>
    </recommendedName>
</protein>
<keyword evidence="3" id="KW-0963">Cytoplasm</keyword>
<dbReference type="PANTHER" id="PTHR44281:SF2">
    <property type="entry name" value="SPINDLE ASSEMBLY ABNORMAL PROTEIN 6 HOMOLOG"/>
    <property type="match status" value="1"/>
</dbReference>
<evidence type="ECO:0000256" key="1">
    <source>
        <dbReference type="ARBA" id="ARBA00004300"/>
    </source>
</evidence>
<dbReference type="GeneID" id="109486274"/>
<feature type="coiled-coil region" evidence="7">
    <location>
        <begin position="413"/>
        <end position="472"/>
    </location>
</feature>
<name>A0A6P5A7Q6_BRABE</name>
<evidence type="ECO:0000256" key="2">
    <source>
        <dbReference type="ARBA" id="ARBA00020407"/>
    </source>
</evidence>
<feature type="region of interest" description="Disordered" evidence="8">
    <location>
        <begin position="298"/>
        <end position="317"/>
    </location>
</feature>
<sequence length="705" mass="79867">MAAAEELFCKPVFVCMKSADREDRRAHIRVTVELSTVTNPVHKKELVVRLTDDSDLFFLFNLALGEEDFQMLKSQQGLLVDFGAFPQKFIDLLELCLQEEQKENPKFLLQFVSGNSTDRGCAHLNIVETNPFKHLTHLSLRFAPGNDTDVKKYLAVCLKNLKEERSSLQHKLESTEAELSQRLRNTQDALSAKSVELDKLKSELQTTTSSLTNKHVQEVTSEREKALKVQTDLQQQIEHTRRELEQTHRQASRQLETRVGELEKVNKDLTDRRYRAESTIRDLKAKLAGLEEESHRAKQDVQSLRRENASLDSECHDKDKRLSQLKTRVAVLEQEVKDKGEVGERTNQLMETAHEQKRRLEESLEQKQVQIAKMETTIKSMSEEILKGNEIIKRLQGDLKGYMSKMKLKNAVTTKQEKVLTEKERELDRASQELKTVREQLKQKEEENQKMNETLESTMEKLEESKQLLKTNENVIQWLNKQVTESQLQAQNRHGTFEMPSAISSSANSFKPPMGLHNYSTPVSTVSTLSADSASQPMAYRPPLVPINHQPQIQYNPHGAARRSVTPTERMRKSVSPNIPPIPEEITPSPGPRSASPAATQGAPALDPKYLQRREDTIPVRGLSRSSPPPNLQEPATLNTRPKENVPQSSRHNGQNMGPQKAHVTTAAQNIRLSKASIVPQAPLRPMVPAQPPLMSAYFPGKVTS</sequence>
<feature type="domain" description="Spindle assembly abnormal protein 6 N-terminal" evidence="9">
    <location>
        <begin position="7"/>
        <end position="142"/>
    </location>
</feature>
<dbReference type="Pfam" id="PF18594">
    <property type="entry name" value="Sas6_CC"/>
    <property type="match status" value="1"/>
</dbReference>
<evidence type="ECO:0000256" key="7">
    <source>
        <dbReference type="SAM" id="Coils"/>
    </source>
</evidence>
<evidence type="ECO:0000256" key="4">
    <source>
        <dbReference type="ARBA" id="ARBA00023054"/>
    </source>
</evidence>
<evidence type="ECO:0000259" key="10">
    <source>
        <dbReference type="Pfam" id="PF18594"/>
    </source>
</evidence>
<dbReference type="OrthoDB" id="49058at2759"/>
<dbReference type="Proteomes" id="UP000515135">
    <property type="component" value="Unplaced"/>
</dbReference>
<evidence type="ECO:0000313" key="12">
    <source>
        <dbReference type="RefSeq" id="XP_019645618.1"/>
    </source>
</evidence>
<accession>A0A6P5A7Q6</accession>
<dbReference type="PANTHER" id="PTHR44281">
    <property type="entry name" value="SPINDLE ASSEMBLY ABNORMAL PROTEIN 6 HOMOLOG"/>
    <property type="match status" value="1"/>
</dbReference>
<keyword evidence="11" id="KW-1185">Reference proteome</keyword>
<keyword evidence="6" id="KW-0131">Cell cycle</keyword>
<feature type="compositionally biased region" description="Low complexity" evidence="8">
    <location>
        <begin position="584"/>
        <end position="599"/>
    </location>
</feature>
<keyword evidence="4 7" id="KW-0175">Coiled coil</keyword>
<dbReference type="GO" id="GO:0005813">
    <property type="term" value="C:centrosome"/>
    <property type="evidence" value="ECO:0007669"/>
    <property type="project" value="UniProtKB-SubCell"/>
</dbReference>
<feature type="region of interest" description="Disordered" evidence="8">
    <location>
        <begin position="684"/>
        <end position="705"/>
    </location>
</feature>
<evidence type="ECO:0000256" key="6">
    <source>
        <dbReference type="ARBA" id="ARBA00023306"/>
    </source>
</evidence>
<comment type="subcellular location">
    <subcellularLocation>
        <location evidence="1">Cytoplasm</location>
        <location evidence="1">Cytoskeleton</location>
        <location evidence="1">Microtubule organizing center</location>
        <location evidence="1">Centrosome</location>
    </subcellularLocation>
</comment>
<dbReference type="KEGG" id="bbel:109486274"/>
<evidence type="ECO:0000259" key="9">
    <source>
        <dbReference type="Pfam" id="PF16531"/>
    </source>
</evidence>
<evidence type="ECO:0000256" key="3">
    <source>
        <dbReference type="ARBA" id="ARBA00022490"/>
    </source>
</evidence>
<dbReference type="RefSeq" id="XP_019645618.1">
    <property type="nucleotide sequence ID" value="XM_019790059.1"/>
</dbReference>
<proteinExistence type="predicted"/>
<keyword evidence="5" id="KW-0206">Cytoskeleton</keyword>
<dbReference type="InterPro" id="IPR038558">
    <property type="entry name" value="SAS-6_N_sf"/>
</dbReference>
<reference evidence="12" key="1">
    <citation type="submission" date="2025-08" db="UniProtKB">
        <authorList>
            <consortium name="RefSeq"/>
        </authorList>
    </citation>
    <scope>IDENTIFICATION</scope>
    <source>
        <tissue evidence="12">Gonad</tissue>
    </source>
</reference>
<dbReference type="Gene3D" id="1.10.287.1490">
    <property type="match status" value="1"/>
</dbReference>
<dbReference type="InterPro" id="IPR041513">
    <property type="entry name" value="SAS6_CC"/>
</dbReference>
<feature type="coiled-coil region" evidence="7">
    <location>
        <begin position="158"/>
        <end position="203"/>
    </location>
</feature>
<dbReference type="GO" id="GO:0005814">
    <property type="term" value="C:centriole"/>
    <property type="evidence" value="ECO:0007669"/>
    <property type="project" value="TreeGrafter"/>
</dbReference>
<feature type="compositionally biased region" description="Polar residues" evidence="8">
    <location>
        <begin position="634"/>
        <end position="658"/>
    </location>
</feature>
<dbReference type="GO" id="GO:0007099">
    <property type="term" value="P:centriole replication"/>
    <property type="evidence" value="ECO:0007669"/>
    <property type="project" value="TreeGrafter"/>
</dbReference>
<dbReference type="AlphaFoldDB" id="A0A6P5A7Q6"/>